<dbReference type="PANTHER" id="PTHR47619:SF1">
    <property type="entry name" value="EXODEOXYRIBONUCLEASE WALJ"/>
    <property type="match status" value="1"/>
</dbReference>
<dbReference type="InterPro" id="IPR052533">
    <property type="entry name" value="WalJ/YycJ-like"/>
</dbReference>
<dbReference type="Pfam" id="PF12706">
    <property type="entry name" value="Lactamase_B_2"/>
    <property type="match status" value="1"/>
</dbReference>
<keyword evidence="3" id="KW-0378">Hydrolase</keyword>
<dbReference type="EMBL" id="RCCI01000005">
    <property type="protein sequence ID" value="RLJ64750.1"/>
    <property type="molecule type" value="Genomic_DNA"/>
</dbReference>
<dbReference type="GO" id="GO:0008270">
    <property type="term" value="F:zinc ion binding"/>
    <property type="evidence" value="ECO:0007669"/>
    <property type="project" value="InterPro"/>
</dbReference>
<dbReference type="Gene3D" id="3.60.15.10">
    <property type="entry name" value="Ribonuclease Z/Hydroxyacylglutathione hydrolase-like"/>
    <property type="match status" value="1"/>
</dbReference>
<sequence length="253" mass="27225">MRFASLGSGSKGNALVVESGRTRVLIDCGFGPRELASRLARLGLTPEDLDVILVTHEHGDHAGGVARAAQRFSLDVRMSHGTCVATGLAGQIEVSLFDSHAAFVIGDLQIEPFPVPHDAREPTQFVVSDGRRRLGVLTDAGCVTPHMVEMLDGCDGLVLECNHDAEMLRNGSYPWSLKQRVGGRLGHLDNLSAASLLGQIDRRRLQHVVAAHLSEQNNTPQLARAALAGVLGCQPQDVAVADQQQGFDWRELC</sequence>
<dbReference type="SUPFAM" id="SSF56281">
    <property type="entry name" value="Metallo-hydrolase/oxidoreductase"/>
    <property type="match status" value="1"/>
</dbReference>
<protein>
    <submittedName>
        <fullName evidence="6">Phosphoribosyl 1,2-cyclic phosphodiesterase</fullName>
    </submittedName>
</protein>
<proteinExistence type="predicted"/>
<dbReference type="PANTHER" id="PTHR47619">
    <property type="entry name" value="METALLO-HYDROLASE YYCJ-RELATED"/>
    <property type="match status" value="1"/>
</dbReference>
<reference evidence="6 7" key="1">
    <citation type="submission" date="2018-10" db="EMBL/GenBank/DDBJ databases">
        <title>Genomic Encyclopedia of Type Strains, Phase IV (KMG-IV): sequencing the most valuable type-strain genomes for metagenomic binning, comparative biology and taxonomic classification.</title>
        <authorList>
            <person name="Goeker M."/>
        </authorList>
    </citation>
    <scope>NUCLEOTIDE SEQUENCE [LARGE SCALE GENOMIC DNA]</scope>
    <source>
        <strain evidence="6 7">DSM 26916</strain>
    </source>
</reference>
<dbReference type="PROSITE" id="PS00743">
    <property type="entry name" value="BETA_LACTAMASE_B_1"/>
    <property type="match status" value="1"/>
</dbReference>
<dbReference type="SMART" id="SM00849">
    <property type="entry name" value="Lactamase_B"/>
    <property type="match status" value="1"/>
</dbReference>
<name>A0A497XCT7_9PROT</name>
<evidence type="ECO:0000256" key="2">
    <source>
        <dbReference type="ARBA" id="ARBA00022723"/>
    </source>
</evidence>
<accession>A0A497XCT7</accession>
<organism evidence="6 7">
    <name type="scientific">Sulfurisoma sediminicola</name>
    <dbReference type="NCBI Taxonomy" id="1381557"/>
    <lineage>
        <taxon>Bacteria</taxon>
        <taxon>Pseudomonadati</taxon>
        <taxon>Pseudomonadota</taxon>
        <taxon>Betaproteobacteria</taxon>
        <taxon>Nitrosomonadales</taxon>
        <taxon>Sterolibacteriaceae</taxon>
        <taxon>Sulfurisoma</taxon>
    </lineage>
</organism>
<comment type="caution">
    <text evidence="6">The sequence shown here is derived from an EMBL/GenBank/DDBJ whole genome shotgun (WGS) entry which is preliminary data.</text>
</comment>
<dbReference type="GO" id="GO:0017001">
    <property type="term" value="P:antibiotic catabolic process"/>
    <property type="evidence" value="ECO:0007669"/>
    <property type="project" value="InterPro"/>
</dbReference>
<keyword evidence="7" id="KW-1185">Reference proteome</keyword>
<evidence type="ECO:0000259" key="5">
    <source>
        <dbReference type="SMART" id="SM00849"/>
    </source>
</evidence>
<dbReference type="OrthoDB" id="9803916at2"/>
<dbReference type="RefSeq" id="WP_121241033.1">
    <property type="nucleotide sequence ID" value="NZ_BHVV01000006.1"/>
</dbReference>
<comment type="cofactor">
    <cofactor evidence="1">
        <name>Zn(2+)</name>
        <dbReference type="ChEBI" id="CHEBI:29105"/>
    </cofactor>
</comment>
<evidence type="ECO:0000256" key="1">
    <source>
        <dbReference type="ARBA" id="ARBA00001947"/>
    </source>
</evidence>
<dbReference type="InterPro" id="IPR001018">
    <property type="entry name" value="Beta-lactamase_class-B_CS"/>
</dbReference>
<dbReference type="InterPro" id="IPR036866">
    <property type="entry name" value="RibonucZ/Hydroxyglut_hydro"/>
</dbReference>
<keyword evidence="2" id="KW-0479">Metal-binding</keyword>
<dbReference type="AlphaFoldDB" id="A0A497XCT7"/>
<evidence type="ECO:0000256" key="3">
    <source>
        <dbReference type="ARBA" id="ARBA00022801"/>
    </source>
</evidence>
<dbReference type="Proteomes" id="UP000268908">
    <property type="component" value="Unassembled WGS sequence"/>
</dbReference>
<feature type="domain" description="Metallo-beta-lactamase" evidence="5">
    <location>
        <begin position="11"/>
        <end position="187"/>
    </location>
</feature>
<keyword evidence="4" id="KW-0862">Zinc</keyword>
<dbReference type="InterPro" id="IPR001279">
    <property type="entry name" value="Metallo-B-lactamas"/>
</dbReference>
<evidence type="ECO:0000256" key="4">
    <source>
        <dbReference type="ARBA" id="ARBA00022833"/>
    </source>
</evidence>
<gene>
    <name evidence="6" type="ORF">DFR35_1396</name>
</gene>
<evidence type="ECO:0000313" key="6">
    <source>
        <dbReference type="EMBL" id="RLJ64750.1"/>
    </source>
</evidence>
<evidence type="ECO:0000313" key="7">
    <source>
        <dbReference type="Proteomes" id="UP000268908"/>
    </source>
</evidence>
<dbReference type="GO" id="GO:0008800">
    <property type="term" value="F:beta-lactamase activity"/>
    <property type="evidence" value="ECO:0007669"/>
    <property type="project" value="InterPro"/>
</dbReference>